<dbReference type="PROSITE" id="PS50005">
    <property type="entry name" value="TPR"/>
    <property type="match status" value="1"/>
</dbReference>
<gene>
    <name evidence="2" type="ORF">J2739_002698</name>
</gene>
<comment type="caution">
    <text evidence="2">The sequence shown here is derived from an EMBL/GenBank/DDBJ whole genome shotgun (WGS) entry which is preliminary data.</text>
</comment>
<evidence type="ECO:0000256" key="1">
    <source>
        <dbReference type="PROSITE-ProRule" id="PRU00339"/>
    </source>
</evidence>
<dbReference type="Proteomes" id="UP001184230">
    <property type="component" value="Unassembled WGS sequence"/>
</dbReference>
<protein>
    <submittedName>
        <fullName evidence="2">Zn-dependent protease</fullName>
    </submittedName>
</protein>
<accession>A0ABU1NFY9</accession>
<dbReference type="InterPro" id="IPR011990">
    <property type="entry name" value="TPR-like_helical_dom_sf"/>
</dbReference>
<organism evidence="2 3">
    <name type="scientific">Variovorax soli</name>
    <dbReference type="NCBI Taxonomy" id="376815"/>
    <lineage>
        <taxon>Bacteria</taxon>
        <taxon>Pseudomonadati</taxon>
        <taxon>Pseudomonadota</taxon>
        <taxon>Betaproteobacteria</taxon>
        <taxon>Burkholderiales</taxon>
        <taxon>Comamonadaceae</taxon>
        <taxon>Variovorax</taxon>
    </lineage>
</organism>
<keyword evidence="3" id="KW-1185">Reference proteome</keyword>
<feature type="repeat" description="TPR" evidence="1">
    <location>
        <begin position="77"/>
        <end position="110"/>
    </location>
</feature>
<dbReference type="EMBL" id="JAVDRF010000005">
    <property type="protein sequence ID" value="MDR6536925.1"/>
    <property type="molecule type" value="Genomic_DNA"/>
</dbReference>
<sequence>MISDSSTAARPTAPDAPVDLGTLLRDLQQRLQAMSRRLSEAQINSVYATAYNLLQQGSIDRADRLFGMLIALRPNCAKYWHAVGICRRRKNDFAFAVEALGRAFELDPASLECGLLQVEAMMLMERRAEAAELLARVEALAREHADAISSWRAEGFRELLERPAS</sequence>
<evidence type="ECO:0000313" key="3">
    <source>
        <dbReference type="Proteomes" id="UP001184230"/>
    </source>
</evidence>
<dbReference type="Gene3D" id="1.25.40.10">
    <property type="entry name" value="Tetratricopeptide repeat domain"/>
    <property type="match status" value="1"/>
</dbReference>
<evidence type="ECO:0000313" key="2">
    <source>
        <dbReference type="EMBL" id="MDR6536925.1"/>
    </source>
</evidence>
<dbReference type="GO" id="GO:0008233">
    <property type="term" value="F:peptidase activity"/>
    <property type="evidence" value="ECO:0007669"/>
    <property type="project" value="UniProtKB-KW"/>
</dbReference>
<keyword evidence="2" id="KW-0378">Hydrolase</keyword>
<dbReference type="InterPro" id="IPR019734">
    <property type="entry name" value="TPR_rpt"/>
</dbReference>
<dbReference type="SUPFAM" id="SSF48452">
    <property type="entry name" value="TPR-like"/>
    <property type="match status" value="1"/>
</dbReference>
<dbReference type="RefSeq" id="WP_309902394.1">
    <property type="nucleotide sequence ID" value="NZ_JAVDRF010000005.1"/>
</dbReference>
<keyword evidence="2" id="KW-0645">Protease</keyword>
<name>A0ABU1NFY9_9BURK</name>
<dbReference type="GO" id="GO:0006508">
    <property type="term" value="P:proteolysis"/>
    <property type="evidence" value="ECO:0007669"/>
    <property type="project" value="UniProtKB-KW"/>
</dbReference>
<reference evidence="2 3" key="1">
    <citation type="submission" date="2023-07" db="EMBL/GenBank/DDBJ databases">
        <title>Sorghum-associated microbial communities from plants grown in Nebraska, USA.</title>
        <authorList>
            <person name="Schachtman D."/>
        </authorList>
    </citation>
    <scope>NUCLEOTIDE SEQUENCE [LARGE SCALE GENOMIC DNA]</scope>
    <source>
        <strain evidence="2 3">DS1781</strain>
    </source>
</reference>
<proteinExistence type="predicted"/>
<keyword evidence="1" id="KW-0802">TPR repeat</keyword>